<evidence type="ECO:0000313" key="1">
    <source>
        <dbReference type="EMBL" id="KAJ9090212.1"/>
    </source>
</evidence>
<name>A0ACC2UV25_9FUNG</name>
<dbReference type="Proteomes" id="UP001165960">
    <property type="component" value="Unassembled WGS sequence"/>
</dbReference>
<protein>
    <submittedName>
        <fullName evidence="1">Uncharacterized protein</fullName>
    </submittedName>
</protein>
<accession>A0ACC2UV25</accession>
<dbReference type="EMBL" id="QTSX02000012">
    <property type="protein sequence ID" value="KAJ9090212.1"/>
    <property type="molecule type" value="Genomic_DNA"/>
</dbReference>
<organism evidence="1 2">
    <name type="scientific">Entomophthora muscae</name>
    <dbReference type="NCBI Taxonomy" id="34485"/>
    <lineage>
        <taxon>Eukaryota</taxon>
        <taxon>Fungi</taxon>
        <taxon>Fungi incertae sedis</taxon>
        <taxon>Zoopagomycota</taxon>
        <taxon>Entomophthoromycotina</taxon>
        <taxon>Entomophthoromycetes</taxon>
        <taxon>Entomophthorales</taxon>
        <taxon>Entomophthoraceae</taxon>
        <taxon>Entomophthora</taxon>
    </lineage>
</organism>
<reference evidence="1" key="1">
    <citation type="submission" date="2022-04" db="EMBL/GenBank/DDBJ databases">
        <title>Genome of the entomopathogenic fungus Entomophthora muscae.</title>
        <authorList>
            <person name="Elya C."/>
            <person name="Lovett B.R."/>
            <person name="Lee E."/>
            <person name="Macias A.M."/>
            <person name="Hajek A.E."/>
            <person name="De Bivort B.L."/>
            <person name="Kasson M.T."/>
            <person name="De Fine Licht H.H."/>
            <person name="Stajich J.E."/>
        </authorList>
    </citation>
    <scope>NUCLEOTIDE SEQUENCE</scope>
    <source>
        <strain evidence="1">Berkeley</strain>
    </source>
</reference>
<keyword evidence="2" id="KW-1185">Reference proteome</keyword>
<proteinExistence type="predicted"/>
<sequence length="187" mass="21225">MPVSAIVLNERIQEARMHVFFDKFDSSNLSELSGFNSFGWTIPGRYSKADQLSDWVNTIPQGTYPVPKHKWFSVVKSVCENYIETWYRPKVSSFYLGELTKLSSKKTCCTGNCSFSLETWNMSIKLEILSPYEDDTLSPQSHCHPNPGKFTNILNPRLSSKATCKKTELESFGSSHYSGKSRILATE</sequence>
<gene>
    <name evidence="1" type="ORF">DSO57_1004790</name>
</gene>
<comment type="caution">
    <text evidence="1">The sequence shown here is derived from an EMBL/GenBank/DDBJ whole genome shotgun (WGS) entry which is preliminary data.</text>
</comment>
<evidence type="ECO:0000313" key="2">
    <source>
        <dbReference type="Proteomes" id="UP001165960"/>
    </source>
</evidence>